<dbReference type="Proteomes" id="UP000321484">
    <property type="component" value="Unassembled WGS sequence"/>
</dbReference>
<dbReference type="GO" id="GO:0008641">
    <property type="term" value="F:ubiquitin-like modifier activating enzyme activity"/>
    <property type="evidence" value="ECO:0007669"/>
    <property type="project" value="InterPro"/>
</dbReference>
<dbReference type="InterPro" id="IPR000594">
    <property type="entry name" value="ThiF_NAD_FAD-bd"/>
</dbReference>
<organism evidence="2 3">
    <name type="scientific">Actinotalea fermentans</name>
    <dbReference type="NCBI Taxonomy" id="43671"/>
    <lineage>
        <taxon>Bacteria</taxon>
        <taxon>Bacillati</taxon>
        <taxon>Actinomycetota</taxon>
        <taxon>Actinomycetes</taxon>
        <taxon>Micrococcales</taxon>
        <taxon>Cellulomonadaceae</taxon>
        <taxon>Actinotalea</taxon>
    </lineage>
</organism>
<dbReference type="EMBL" id="BJYK01000009">
    <property type="protein sequence ID" value="GEN80657.1"/>
    <property type="molecule type" value="Genomic_DNA"/>
</dbReference>
<reference evidence="2 3" key="1">
    <citation type="submission" date="2019-07" db="EMBL/GenBank/DDBJ databases">
        <title>Whole genome shotgun sequence of Actinotalea fermentans NBRC 105374.</title>
        <authorList>
            <person name="Hosoyama A."/>
            <person name="Uohara A."/>
            <person name="Ohji S."/>
            <person name="Ichikawa N."/>
        </authorList>
    </citation>
    <scope>NUCLEOTIDE SEQUENCE [LARGE SCALE GENOMIC DNA]</scope>
    <source>
        <strain evidence="2 3">NBRC 105374</strain>
    </source>
</reference>
<dbReference type="Pfam" id="PF00899">
    <property type="entry name" value="ThiF"/>
    <property type="match status" value="1"/>
</dbReference>
<sequence>MVLWQGPTRVRLGADPRWSVVLSDLSPSAARALATLPRGADDERSVRAAMRREEVPADEAAAVLAHLRDARLLVPSRAPDSPDAAAWGLLADDGDGAAVLARRRAATVRVSGLGRLGATVAATLAAGGVGRLELDDDTAATRHDVAPGMALGDVGGPRAAAVARALHDVAPGTQTAPVGGPVDLVVLIEHHVADPSRHRPLVTDAVPHLSVVVREASVLVGPLVRPGHTPCLRCLDLHRTDADPDWPALATQLAARRADGVETVLSAVGGALAAAQALAVLDGRTAAVEGGTLEVPLPDAVPRLARWGTHPACGCAGLPA</sequence>
<comment type="caution">
    <text evidence="2">The sequence shown here is derived from an EMBL/GenBank/DDBJ whole genome shotgun (WGS) entry which is preliminary data.</text>
</comment>
<keyword evidence="3" id="KW-1185">Reference proteome</keyword>
<evidence type="ECO:0000259" key="1">
    <source>
        <dbReference type="Pfam" id="PF00899"/>
    </source>
</evidence>
<protein>
    <submittedName>
        <fullName evidence="2">Thiamin biosynthesis protein</fullName>
    </submittedName>
</protein>
<proteinExistence type="predicted"/>
<gene>
    <name evidence="2" type="ORF">AFE02nite_23910</name>
</gene>
<name>A0A511YZL7_9CELL</name>
<dbReference type="AlphaFoldDB" id="A0A511YZL7"/>
<evidence type="ECO:0000313" key="3">
    <source>
        <dbReference type="Proteomes" id="UP000321484"/>
    </source>
</evidence>
<dbReference type="SUPFAM" id="SSF69572">
    <property type="entry name" value="Activating enzymes of the ubiquitin-like proteins"/>
    <property type="match status" value="1"/>
</dbReference>
<dbReference type="InterPro" id="IPR035985">
    <property type="entry name" value="Ubiquitin-activating_enz"/>
</dbReference>
<evidence type="ECO:0000313" key="2">
    <source>
        <dbReference type="EMBL" id="GEN80657.1"/>
    </source>
</evidence>
<dbReference type="Gene3D" id="3.40.50.720">
    <property type="entry name" value="NAD(P)-binding Rossmann-like Domain"/>
    <property type="match status" value="1"/>
</dbReference>
<feature type="domain" description="THIF-type NAD/FAD binding fold" evidence="1">
    <location>
        <begin position="101"/>
        <end position="285"/>
    </location>
</feature>
<accession>A0A511YZL7</accession>